<dbReference type="OrthoDB" id="5979581at2759"/>
<dbReference type="AlphaFoldDB" id="S3BZ27"/>
<dbReference type="eggNOG" id="KOG1290">
    <property type="taxonomic scope" value="Eukaryota"/>
</dbReference>
<dbReference type="GO" id="GO:0005737">
    <property type="term" value="C:cytoplasm"/>
    <property type="evidence" value="ECO:0007669"/>
    <property type="project" value="TreeGrafter"/>
</dbReference>
<proteinExistence type="predicted"/>
<evidence type="ECO:0000256" key="6">
    <source>
        <dbReference type="ARBA" id="ARBA00022840"/>
    </source>
</evidence>
<organism evidence="9 10">
    <name type="scientific">Ophiostoma piceae (strain UAMH 11346)</name>
    <name type="common">Sap stain fungus</name>
    <dbReference type="NCBI Taxonomy" id="1262450"/>
    <lineage>
        <taxon>Eukaryota</taxon>
        <taxon>Fungi</taxon>
        <taxon>Dikarya</taxon>
        <taxon>Ascomycota</taxon>
        <taxon>Pezizomycotina</taxon>
        <taxon>Sordariomycetes</taxon>
        <taxon>Sordariomycetidae</taxon>
        <taxon>Ophiostomatales</taxon>
        <taxon>Ophiostomataceae</taxon>
        <taxon>Ophiostoma</taxon>
    </lineage>
</organism>
<evidence type="ECO:0000256" key="4">
    <source>
        <dbReference type="ARBA" id="ARBA00022741"/>
    </source>
</evidence>
<evidence type="ECO:0000256" key="1">
    <source>
        <dbReference type="ARBA" id="ARBA00012513"/>
    </source>
</evidence>
<name>S3BZ27_OPHP1</name>
<accession>S3BZ27</accession>
<evidence type="ECO:0000256" key="5">
    <source>
        <dbReference type="ARBA" id="ARBA00022777"/>
    </source>
</evidence>
<evidence type="ECO:0000313" key="10">
    <source>
        <dbReference type="Proteomes" id="UP000016923"/>
    </source>
</evidence>
<dbReference type="PANTHER" id="PTHR47634:SF9">
    <property type="entry name" value="PROTEIN KINASE DOMAIN-CONTAINING PROTEIN-RELATED"/>
    <property type="match status" value="1"/>
</dbReference>
<reference evidence="9 10" key="1">
    <citation type="journal article" date="2013" name="BMC Genomics">
        <title>The genome and transcriptome of the pine saprophyte Ophiostoma piceae, and a comparison with the bark beetle-associated pine pathogen Grosmannia clavigera.</title>
        <authorList>
            <person name="Haridas S."/>
            <person name="Wang Y."/>
            <person name="Lim L."/>
            <person name="Massoumi Alamouti S."/>
            <person name="Jackman S."/>
            <person name="Docking R."/>
            <person name="Robertson G."/>
            <person name="Birol I."/>
            <person name="Bohlmann J."/>
            <person name="Breuil C."/>
        </authorList>
    </citation>
    <scope>NUCLEOTIDE SEQUENCE [LARGE SCALE GENOMIC DNA]</scope>
    <source>
        <strain evidence="9 10">UAMH 11346</strain>
    </source>
</reference>
<gene>
    <name evidence="9" type="ORF">F503_08303</name>
</gene>
<keyword evidence="6" id="KW-0067">ATP-binding</keyword>
<dbReference type="GO" id="GO:0004674">
    <property type="term" value="F:protein serine/threonine kinase activity"/>
    <property type="evidence" value="ECO:0007669"/>
    <property type="project" value="UniProtKB-KW"/>
</dbReference>
<keyword evidence="2" id="KW-0723">Serine/threonine-protein kinase</keyword>
<dbReference type="GO" id="GO:0050684">
    <property type="term" value="P:regulation of mRNA processing"/>
    <property type="evidence" value="ECO:0007669"/>
    <property type="project" value="TreeGrafter"/>
</dbReference>
<evidence type="ECO:0000256" key="3">
    <source>
        <dbReference type="ARBA" id="ARBA00022679"/>
    </source>
</evidence>
<dbReference type="STRING" id="1262450.S3BZ27"/>
<dbReference type="VEuPathDB" id="FungiDB:F503_08303"/>
<keyword evidence="3" id="KW-0808">Transferase</keyword>
<keyword evidence="5 9" id="KW-0418">Kinase</keyword>
<dbReference type="EC" id="2.7.11.1" evidence="1"/>
<comment type="catalytic activity">
    <reaction evidence="7">
        <text>L-threonyl-[protein] + ATP = O-phospho-L-threonyl-[protein] + ADP + H(+)</text>
        <dbReference type="Rhea" id="RHEA:46608"/>
        <dbReference type="Rhea" id="RHEA-COMP:11060"/>
        <dbReference type="Rhea" id="RHEA-COMP:11605"/>
        <dbReference type="ChEBI" id="CHEBI:15378"/>
        <dbReference type="ChEBI" id="CHEBI:30013"/>
        <dbReference type="ChEBI" id="CHEBI:30616"/>
        <dbReference type="ChEBI" id="CHEBI:61977"/>
        <dbReference type="ChEBI" id="CHEBI:456216"/>
        <dbReference type="EC" id="2.7.11.1"/>
    </reaction>
</comment>
<keyword evidence="4" id="KW-0547">Nucleotide-binding</keyword>
<dbReference type="PANTHER" id="PTHR47634">
    <property type="entry name" value="PROTEIN KINASE DOMAIN-CONTAINING PROTEIN-RELATED"/>
    <property type="match status" value="1"/>
</dbReference>
<dbReference type="GO" id="GO:0005634">
    <property type="term" value="C:nucleus"/>
    <property type="evidence" value="ECO:0007669"/>
    <property type="project" value="TreeGrafter"/>
</dbReference>
<dbReference type="HOGENOM" id="CLU_1205101_0_0_1"/>
<evidence type="ECO:0000256" key="8">
    <source>
        <dbReference type="ARBA" id="ARBA00048679"/>
    </source>
</evidence>
<protein>
    <recommendedName>
        <fullName evidence="1">non-specific serine/threonine protein kinase</fullName>
        <ecNumber evidence="1">2.7.11.1</ecNumber>
    </recommendedName>
</protein>
<keyword evidence="10" id="KW-1185">Reference proteome</keyword>
<dbReference type="GO" id="GO:0000245">
    <property type="term" value="P:spliceosomal complex assembly"/>
    <property type="evidence" value="ECO:0007669"/>
    <property type="project" value="TreeGrafter"/>
</dbReference>
<dbReference type="GO" id="GO:0005524">
    <property type="term" value="F:ATP binding"/>
    <property type="evidence" value="ECO:0007669"/>
    <property type="project" value="UniProtKB-KW"/>
</dbReference>
<dbReference type="Gene3D" id="3.30.200.20">
    <property type="entry name" value="Phosphorylase Kinase, domain 1"/>
    <property type="match status" value="1"/>
</dbReference>
<sequence>MHRCDVDAEPLHRYQPGGYHPVRLGDVLHGGRYTIVHKLGWGGYSTTWAARDSKNLAVQVPGIQSMEEDALLRVLGTPETAPVSRLDGRPLDGNVPSYLVWPAPFRAKELLRASPAVKIIDFGEAFFADDSPKTLHTPLTTRCHRGGRSNVSRCCKSMRPFAAAYADSGDEKVPTLQEWFEEIYFDEQRTAEFTKEDVQAVGHHLVGQLLKFEPGSWATARDLLASPWFR</sequence>
<dbReference type="Proteomes" id="UP000016923">
    <property type="component" value="Unassembled WGS sequence"/>
</dbReference>
<evidence type="ECO:0000313" key="9">
    <source>
        <dbReference type="EMBL" id="EPE05772.1"/>
    </source>
</evidence>
<evidence type="ECO:0000256" key="7">
    <source>
        <dbReference type="ARBA" id="ARBA00047899"/>
    </source>
</evidence>
<dbReference type="InterPro" id="IPR051334">
    <property type="entry name" value="SRPK"/>
</dbReference>
<evidence type="ECO:0000256" key="2">
    <source>
        <dbReference type="ARBA" id="ARBA00022527"/>
    </source>
</evidence>
<dbReference type="EMBL" id="KE148155">
    <property type="protein sequence ID" value="EPE05772.1"/>
    <property type="molecule type" value="Genomic_DNA"/>
</dbReference>
<comment type="catalytic activity">
    <reaction evidence="8">
        <text>L-seryl-[protein] + ATP = O-phospho-L-seryl-[protein] + ADP + H(+)</text>
        <dbReference type="Rhea" id="RHEA:17989"/>
        <dbReference type="Rhea" id="RHEA-COMP:9863"/>
        <dbReference type="Rhea" id="RHEA-COMP:11604"/>
        <dbReference type="ChEBI" id="CHEBI:15378"/>
        <dbReference type="ChEBI" id="CHEBI:29999"/>
        <dbReference type="ChEBI" id="CHEBI:30616"/>
        <dbReference type="ChEBI" id="CHEBI:83421"/>
        <dbReference type="ChEBI" id="CHEBI:456216"/>
        <dbReference type="EC" id="2.7.11.1"/>
    </reaction>
</comment>